<dbReference type="InterPro" id="IPR036412">
    <property type="entry name" value="HAD-like_sf"/>
</dbReference>
<dbReference type="EMBL" id="CXWC01000001">
    <property type="protein sequence ID" value="CTQ63678.1"/>
    <property type="molecule type" value="Genomic_DNA"/>
</dbReference>
<dbReference type="RefSeq" id="WP_055115869.1">
    <property type="nucleotide sequence ID" value="NZ_CXWA01000003.1"/>
</dbReference>
<dbReference type="Gene3D" id="3.40.50.1000">
    <property type="entry name" value="HAD superfamily/HAD-like"/>
    <property type="match status" value="1"/>
</dbReference>
<evidence type="ECO:0000313" key="1">
    <source>
        <dbReference type="EMBL" id="CTQ63678.1"/>
    </source>
</evidence>
<dbReference type="Proteomes" id="UP000049983">
    <property type="component" value="Unassembled WGS sequence"/>
</dbReference>
<reference evidence="2" key="1">
    <citation type="submission" date="2015-07" db="EMBL/GenBank/DDBJ databases">
        <authorList>
            <person name="Rodrigo-Torres Lidia"/>
            <person name="Arahal R.David."/>
        </authorList>
    </citation>
    <scope>NUCLEOTIDE SEQUENCE [LARGE SCALE GENOMIC DNA]</scope>
    <source>
        <strain evidence="2">CECT 5096</strain>
    </source>
</reference>
<organism evidence="1 2">
    <name type="scientific">Roseibium album</name>
    <dbReference type="NCBI Taxonomy" id="311410"/>
    <lineage>
        <taxon>Bacteria</taxon>
        <taxon>Pseudomonadati</taxon>
        <taxon>Pseudomonadota</taxon>
        <taxon>Alphaproteobacteria</taxon>
        <taxon>Hyphomicrobiales</taxon>
        <taxon>Stappiaceae</taxon>
        <taxon>Roseibium</taxon>
    </lineage>
</organism>
<proteinExistence type="predicted"/>
<keyword evidence="2" id="KW-1185">Reference proteome</keyword>
<accession>A0A0M6Z806</accession>
<dbReference type="STRING" id="311410.LA5095_02731"/>
<evidence type="ECO:0000313" key="2">
    <source>
        <dbReference type="Proteomes" id="UP000049983"/>
    </source>
</evidence>
<protein>
    <submittedName>
        <fullName evidence="1">5'-nucleotidase</fullName>
        <ecNumber evidence="1">3.1.3.5</ecNumber>
    </submittedName>
</protein>
<dbReference type="InterPro" id="IPR023214">
    <property type="entry name" value="HAD_sf"/>
</dbReference>
<dbReference type="SUPFAM" id="SSF56784">
    <property type="entry name" value="HAD-like"/>
    <property type="match status" value="1"/>
</dbReference>
<gene>
    <name evidence="1" type="ORF">LA5096_00100</name>
</gene>
<name>A0A0M6Z806_9HYPH</name>
<dbReference type="EC" id="3.1.3.5" evidence="1"/>
<dbReference type="GO" id="GO:0008253">
    <property type="term" value="F:5'-nucleotidase activity"/>
    <property type="evidence" value="ECO:0007669"/>
    <property type="project" value="UniProtKB-EC"/>
</dbReference>
<sequence>MATGLTGQTCGTYSGGKVLSAADMAKIGDRTHDPIGANENGVAGIGVLSGDGSRTEFEAENPVLIAKNPTDISAILKK</sequence>
<keyword evidence="1" id="KW-0378">Hydrolase</keyword>
<dbReference type="Pfam" id="PF13242">
    <property type="entry name" value="Hydrolase_like"/>
    <property type="match status" value="1"/>
</dbReference>
<dbReference type="AlphaFoldDB" id="A0A0M6Z806"/>
<dbReference type="GeneID" id="97667574"/>